<dbReference type="RefSeq" id="NP_001256216.1">
    <property type="nucleotide sequence ID" value="NM_001269287.1"/>
</dbReference>
<sequence>MLGLLIFLFLISIPVVHSYAVRTHTNLTTEQMNKFRIDQESINIVSIGKFSQYDKIALSMATAMCLYIL</sequence>
<name>D9N134_CAEEL</name>
<keyword evidence="1" id="KW-0732">Signal</keyword>
<dbReference type="InParanoid" id="D9N134"/>
<dbReference type="PaxDb" id="6239-F15H10.12"/>
<dbReference type="WormBase" id="F15H10.12">
    <property type="protein sequence ID" value="CE45145"/>
    <property type="gene ID" value="WBGene00195181"/>
</dbReference>
<protein>
    <submittedName>
        <fullName evidence="2">Uncharacterized protein</fullName>
    </submittedName>
</protein>
<organism evidence="2 3">
    <name type="scientific">Caenorhabditis elegans</name>
    <dbReference type="NCBI Taxonomy" id="6239"/>
    <lineage>
        <taxon>Eukaryota</taxon>
        <taxon>Metazoa</taxon>
        <taxon>Ecdysozoa</taxon>
        <taxon>Nematoda</taxon>
        <taxon>Chromadorea</taxon>
        <taxon>Rhabditida</taxon>
        <taxon>Rhabditina</taxon>
        <taxon>Rhabditomorpha</taxon>
        <taxon>Rhabditoidea</taxon>
        <taxon>Rhabditidae</taxon>
        <taxon>Peloderinae</taxon>
        <taxon>Caenorhabditis</taxon>
    </lineage>
</organism>
<keyword evidence="3" id="KW-1185">Reference proteome</keyword>
<evidence type="ECO:0000313" key="4">
    <source>
        <dbReference type="WormBase" id="F15H10.12"/>
    </source>
</evidence>
<reference evidence="2 3" key="1">
    <citation type="journal article" date="1998" name="Science">
        <title>Genome sequence of the nematode C. elegans: a platform for investigating biology.</title>
        <authorList>
            <consortium name="The C. elegans sequencing consortium"/>
            <person name="Sulson J.E."/>
            <person name="Waterston R."/>
        </authorList>
    </citation>
    <scope>NUCLEOTIDE SEQUENCE [LARGE SCALE GENOMIC DNA]</scope>
    <source>
        <strain evidence="2 3">Bristol N2</strain>
    </source>
</reference>
<dbReference type="OrthoDB" id="10546547at2759"/>
<dbReference type="HOGENOM" id="CLU_2778182_0_0_1"/>
<dbReference type="CTD" id="13214768"/>
<dbReference type="AlphaFoldDB" id="D9N134"/>
<evidence type="ECO:0000313" key="2">
    <source>
        <dbReference type="EMBL" id="CBO23837.1"/>
    </source>
</evidence>
<dbReference type="GeneID" id="13214768"/>
<accession>D9N134</accession>
<feature type="signal peptide" evidence="1">
    <location>
        <begin position="1"/>
        <end position="18"/>
    </location>
</feature>
<gene>
    <name evidence="2" type="ORF">CELE_F15H10.12</name>
    <name evidence="2 4" type="ORF">F15H10.12</name>
</gene>
<evidence type="ECO:0000256" key="1">
    <source>
        <dbReference type="SAM" id="SignalP"/>
    </source>
</evidence>
<evidence type="ECO:0000313" key="3">
    <source>
        <dbReference type="Proteomes" id="UP000001940"/>
    </source>
</evidence>
<dbReference type="EMBL" id="BX284605">
    <property type="protein sequence ID" value="CBO23837.1"/>
    <property type="molecule type" value="Genomic_DNA"/>
</dbReference>
<feature type="chain" id="PRO_5003125807" evidence="1">
    <location>
        <begin position="19"/>
        <end position="69"/>
    </location>
</feature>
<dbReference type="AGR" id="WB:WBGene00195181"/>
<proteinExistence type="predicted"/>
<dbReference type="KEGG" id="cel:CELE_F15H10.12"/>
<dbReference type="Proteomes" id="UP000001940">
    <property type="component" value="Chromosome V"/>
</dbReference>